<protein>
    <submittedName>
        <fullName evidence="1">Uncharacterized protein</fullName>
    </submittedName>
</protein>
<organism evidence="1 2">
    <name type="scientific">Serratia odorifera DSM 4582</name>
    <dbReference type="NCBI Taxonomy" id="667129"/>
    <lineage>
        <taxon>Bacteria</taxon>
        <taxon>Pseudomonadati</taxon>
        <taxon>Pseudomonadota</taxon>
        <taxon>Gammaproteobacteria</taxon>
        <taxon>Enterobacterales</taxon>
        <taxon>Yersiniaceae</taxon>
        <taxon>Serratia</taxon>
    </lineage>
</organism>
<evidence type="ECO:0000313" key="2">
    <source>
        <dbReference type="Proteomes" id="UP000005723"/>
    </source>
</evidence>
<name>D4E5P3_SEROD</name>
<sequence length="41" mass="4528">MTGWLGVCSLAICAIPKLWIMSTKTMINDNKKLTALQAFLT</sequence>
<proteinExistence type="predicted"/>
<accession>D4E5P3</accession>
<dbReference type="Proteomes" id="UP000005723">
    <property type="component" value="Unassembled WGS sequence"/>
</dbReference>
<comment type="caution">
    <text evidence="1">The sequence shown here is derived from an EMBL/GenBank/DDBJ whole genome shotgun (WGS) entry which is preliminary data.</text>
</comment>
<dbReference type="HOGENOM" id="CLU_3276556_0_0_6"/>
<dbReference type="AlphaFoldDB" id="D4E5P3"/>
<dbReference type="EMBL" id="ADBY01000050">
    <property type="protein sequence ID" value="EFE95059.1"/>
    <property type="molecule type" value="Genomic_DNA"/>
</dbReference>
<dbReference type="STRING" id="667129.HMPREF0758_3493"/>
<gene>
    <name evidence="1" type="ORF">HMPREF0758_3493</name>
</gene>
<evidence type="ECO:0000313" key="1">
    <source>
        <dbReference type="EMBL" id="EFE95059.1"/>
    </source>
</evidence>
<keyword evidence="2" id="KW-1185">Reference proteome</keyword>
<reference evidence="1 2" key="1">
    <citation type="submission" date="2010-01" db="EMBL/GenBank/DDBJ databases">
        <authorList>
            <person name="Muzny D."/>
            <person name="Qin X."/>
            <person name="Deng J."/>
            <person name="Jiang H."/>
            <person name="Liu Y."/>
            <person name="Qu J."/>
            <person name="Song X.-Z."/>
            <person name="Zhang L."/>
            <person name="Thornton R."/>
            <person name="Coyle M."/>
            <person name="Francisco L."/>
            <person name="Jackson L."/>
            <person name="Javaid M."/>
            <person name="Korchina V."/>
            <person name="Kovar C."/>
            <person name="Mata R."/>
            <person name="Mathew T."/>
            <person name="Ngo R."/>
            <person name="Nguyen L."/>
            <person name="Nguyen N."/>
            <person name="Okwuonu G."/>
            <person name="Ongeri F."/>
            <person name="Pham C."/>
            <person name="Simmons D."/>
            <person name="Wilczek-Boney K."/>
            <person name="Hale W."/>
            <person name="Jakkamsetti A."/>
            <person name="Pham P."/>
            <person name="Ruth R."/>
            <person name="San Lucas F."/>
            <person name="Warren J."/>
            <person name="Zhang J."/>
            <person name="Zhao Z."/>
            <person name="Zhou C."/>
            <person name="Zhu D."/>
            <person name="Lee S."/>
            <person name="Bess C."/>
            <person name="Blankenburg K."/>
            <person name="Forbes L."/>
            <person name="Fu Q."/>
            <person name="Gubbala S."/>
            <person name="Hirani K."/>
            <person name="Jayaseelan J.C."/>
            <person name="Lara F."/>
            <person name="Munidasa M."/>
            <person name="Palculict T."/>
            <person name="Patil S."/>
            <person name="Pu L.-L."/>
            <person name="Saada N."/>
            <person name="Tang L."/>
            <person name="Weissenberger G."/>
            <person name="Zhu Y."/>
            <person name="Hemphill L."/>
            <person name="Shang Y."/>
            <person name="Youmans B."/>
            <person name="Ayvaz T."/>
            <person name="Ross M."/>
            <person name="Santibanez J."/>
            <person name="Aqrawi P."/>
            <person name="Gross S."/>
            <person name="Joshi V."/>
            <person name="Fowler G."/>
            <person name="Nazareth L."/>
            <person name="Reid J."/>
            <person name="Worley K."/>
            <person name="Petrosino J."/>
            <person name="Highlander S."/>
            <person name="Gibbs R."/>
        </authorList>
    </citation>
    <scope>NUCLEOTIDE SEQUENCE [LARGE SCALE GENOMIC DNA]</scope>
    <source>
        <strain evidence="1 2">DSM 4582</strain>
    </source>
</reference>